<dbReference type="Pfam" id="PF00924">
    <property type="entry name" value="MS_channel_2nd"/>
    <property type="match status" value="1"/>
</dbReference>
<feature type="domain" description="Mechanosensitive ion channel MscS C-terminal" evidence="9">
    <location>
        <begin position="240"/>
        <end position="325"/>
    </location>
</feature>
<sequence>MQFLSWFQIVLLVLLIAAISLSAGIVLNRLIHTMLNQDCIYESIIKPLKGIPVIWSILIGMYALTFLVPVTDGVQSSLYKLIFALLLLSLTIIIARIVAELVRCYTKKTQAILPASSILITTAEAVIYAAGLLITLQSVGISITPVLTALGVGGLAVALALQETLSNLFAGLHILISSQIRIGDYIKLNTGEEGFVDDISWRITKIKTLGKNTIIVPNSKVASSILVNYHVPQEKTAFIVPIGVSYGSDLDKVERVTLEVATEVVREVCGGVTDSIPIILFHSFGEYSINIRVILYAKHFVSQFRLRHEFIKRLYRRFRQEGIEIPICHVMFRQNGTSVSSLTGPEELL</sequence>
<dbReference type="Proteomes" id="UP000276437">
    <property type="component" value="Chromosome"/>
</dbReference>
<evidence type="ECO:0000256" key="1">
    <source>
        <dbReference type="ARBA" id="ARBA00004651"/>
    </source>
</evidence>
<dbReference type="InterPro" id="IPR010920">
    <property type="entry name" value="LSM_dom_sf"/>
</dbReference>
<dbReference type="Pfam" id="PF21088">
    <property type="entry name" value="MS_channel_1st"/>
    <property type="match status" value="1"/>
</dbReference>
<evidence type="ECO:0000259" key="9">
    <source>
        <dbReference type="Pfam" id="PF21082"/>
    </source>
</evidence>
<dbReference type="EMBL" id="AP018449">
    <property type="protein sequence ID" value="BBB92091.1"/>
    <property type="molecule type" value="Genomic_DNA"/>
</dbReference>
<dbReference type="GO" id="GO:0005886">
    <property type="term" value="C:plasma membrane"/>
    <property type="evidence" value="ECO:0007669"/>
    <property type="project" value="UniProtKB-SubCell"/>
</dbReference>
<dbReference type="InterPro" id="IPR049142">
    <property type="entry name" value="MS_channel_1st"/>
</dbReference>
<feature type="domain" description="Mechanosensitive ion channel MscS" evidence="8">
    <location>
        <begin position="164"/>
        <end position="230"/>
    </location>
</feature>
<dbReference type="Gene3D" id="3.30.70.100">
    <property type="match status" value="1"/>
</dbReference>
<evidence type="ECO:0000259" key="8">
    <source>
        <dbReference type="Pfam" id="PF00924"/>
    </source>
</evidence>
<dbReference type="SUPFAM" id="SSF82861">
    <property type="entry name" value="Mechanosensitive channel protein MscS (YggB), transmembrane region"/>
    <property type="match status" value="1"/>
</dbReference>
<name>A0A348ALZ3_9FIRM</name>
<dbReference type="SUPFAM" id="SSF82689">
    <property type="entry name" value="Mechanosensitive channel protein MscS (YggB), C-terminal domain"/>
    <property type="match status" value="1"/>
</dbReference>
<evidence type="ECO:0000256" key="4">
    <source>
        <dbReference type="ARBA" id="ARBA00022692"/>
    </source>
</evidence>
<gene>
    <name evidence="11" type="primary">mscK</name>
    <name evidence="11" type="ORF">MAMMFC1_02776</name>
</gene>
<dbReference type="InterPro" id="IPR011014">
    <property type="entry name" value="MscS_channel_TM-2"/>
</dbReference>
<protein>
    <submittedName>
        <fullName evidence="11">Mechanosensitive channel MscK</fullName>
    </submittedName>
</protein>
<feature type="transmembrane region" description="Helical" evidence="7">
    <location>
        <begin position="140"/>
        <end position="161"/>
    </location>
</feature>
<dbReference type="InterPro" id="IPR049278">
    <property type="entry name" value="MS_channel_C"/>
</dbReference>
<dbReference type="InterPro" id="IPR011066">
    <property type="entry name" value="MscS_channel_C_sf"/>
</dbReference>
<accession>A0A348ALZ3</accession>
<keyword evidence="5 7" id="KW-1133">Transmembrane helix</keyword>
<dbReference type="PANTHER" id="PTHR30221:SF1">
    <property type="entry name" value="SMALL-CONDUCTANCE MECHANOSENSITIVE CHANNEL"/>
    <property type="match status" value="1"/>
</dbReference>
<dbReference type="AlphaFoldDB" id="A0A348ALZ3"/>
<feature type="transmembrane region" description="Helical" evidence="7">
    <location>
        <begin position="6"/>
        <end position="31"/>
    </location>
</feature>
<evidence type="ECO:0000256" key="6">
    <source>
        <dbReference type="ARBA" id="ARBA00023136"/>
    </source>
</evidence>
<dbReference type="SUPFAM" id="SSF50182">
    <property type="entry name" value="Sm-like ribonucleoproteins"/>
    <property type="match status" value="1"/>
</dbReference>
<proteinExistence type="inferred from homology"/>
<evidence type="ECO:0000313" key="11">
    <source>
        <dbReference type="EMBL" id="BBB92091.1"/>
    </source>
</evidence>
<dbReference type="Gene3D" id="2.30.30.60">
    <property type="match status" value="1"/>
</dbReference>
<dbReference type="Pfam" id="PF21082">
    <property type="entry name" value="MS_channel_3rd"/>
    <property type="match status" value="1"/>
</dbReference>
<feature type="transmembrane region" description="Helical" evidence="7">
    <location>
        <begin position="52"/>
        <end position="71"/>
    </location>
</feature>
<dbReference type="KEGG" id="mana:MAMMFC1_02776"/>
<feature type="transmembrane region" description="Helical" evidence="7">
    <location>
        <begin position="111"/>
        <end position="134"/>
    </location>
</feature>
<dbReference type="GO" id="GO:0008381">
    <property type="term" value="F:mechanosensitive monoatomic ion channel activity"/>
    <property type="evidence" value="ECO:0007669"/>
    <property type="project" value="InterPro"/>
</dbReference>
<evidence type="ECO:0000259" key="10">
    <source>
        <dbReference type="Pfam" id="PF21088"/>
    </source>
</evidence>
<feature type="domain" description="Mechanosensitive ion channel transmembrane helices 2/3" evidence="10">
    <location>
        <begin position="126"/>
        <end position="162"/>
    </location>
</feature>
<feature type="transmembrane region" description="Helical" evidence="7">
    <location>
        <begin position="77"/>
        <end position="99"/>
    </location>
</feature>
<evidence type="ECO:0000313" key="12">
    <source>
        <dbReference type="Proteomes" id="UP000276437"/>
    </source>
</evidence>
<dbReference type="InterPro" id="IPR023408">
    <property type="entry name" value="MscS_beta-dom_sf"/>
</dbReference>
<dbReference type="OrthoDB" id="9809206at2"/>
<keyword evidence="12" id="KW-1185">Reference proteome</keyword>
<dbReference type="PANTHER" id="PTHR30221">
    <property type="entry name" value="SMALL-CONDUCTANCE MECHANOSENSITIVE CHANNEL"/>
    <property type="match status" value="1"/>
</dbReference>
<dbReference type="InterPro" id="IPR006685">
    <property type="entry name" value="MscS_channel_2nd"/>
</dbReference>
<dbReference type="Gene3D" id="1.10.287.1260">
    <property type="match status" value="1"/>
</dbReference>
<evidence type="ECO:0000256" key="7">
    <source>
        <dbReference type="SAM" id="Phobius"/>
    </source>
</evidence>
<evidence type="ECO:0000256" key="2">
    <source>
        <dbReference type="ARBA" id="ARBA00008017"/>
    </source>
</evidence>
<comment type="subcellular location">
    <subcellularLocation>
        <location evidence="1">Cell membrane</location>
        <topology evidence="1">Multi-pass membrane protein</topology>
    </subcellularLocation>
</comment>
<keyword evidence="3" id="KW-1003">Cell membrane</keyword>
<keyword evidence="4 7" id="KW-0812">Transmembrane</keyword>
<reference evidence="11 12" key="1">
    <citation type="journal article" date="2018" name="Int. J. Syst. Evol. Microbiol.">
        <title>Methylomusa anaerophila gen. nov., sp. nov., an anaerobic methanol-utilizing bacterium isolated from a microbial fuel cell.</title>
        <authorList>
            <person name="Amano N."/>
            <person name="Yamamuro A."/>
            <person name="Miyahara M."/>
            <person name="Kouzuma A."/>
            <person name="Abe T."/>
            <person name="Watanabe K."/>
        </authorList>
    </citation>
    <scope>NUCLEOTIDE SEQUENCE [LARGE SCALE GENOMIC DNA]</scope>
    <source>
        <strain evidence="11 12">MMFC1</strain>
    </source>
</reference>
<evidence type="ECO:0000256" key="3">
    <source>
        <dbReference type="ARBA" id="ARBA00022475"/>
    </source>
</evidence>
<keyword evidence="6 7" id="KW-0472">Membrane</keyword>
<organism evidence="11 12">
    <name type="scientific">Methylomusa anaerophila</name>
    <dbReference type="NCBI Taxonomy" id="1930071"/>
    <lineage>
        <taxon>Bacteria</taxon>
        <taxon>Bacillati</taxon>
        <taxon>Bacillota</taxon>
        <taxon>Negativicutes</taxon>
        <taxon>Selenomonadales</taxon>
        <taxon>Sporomusaceae</taxon>
        <taxon>Methylomusa</taxon>
    </lineage>
</organism>
<dbReference type="InterPro" id="IPR045275">
    <property type="entry name" value="MscS_archaea/bacteria_type"/>
</dbReference>
<dbReference type="RefSeq" id="WP_126309032.1">
    <property type="nucleotide sequence ID" value="NZ_AP018449.1"/>
</dbReference>
<comment type="similarity">
    <text evidence="2">Belongs to the MscS (TC 1.A.23) family.</text>
</comment>
<evidence type="ECO:0000256" key="5">
    <source>
        <dbReference type="ARBA" id="ARBA00022989"/>
    </source>
</evidence>